<dbReference type="InterPro" id="IPR052362">
    <property type="entry name" value="HTH-GbsR_regulator"/>
</dbReference>
<dbReference type="PIRSF" id="PIRSF006707">
    <property type="entry name" value="MJ1563"/>
    <property type="match status" value="1"/>
</dbReference>
<comment type="similarity">
    <text evidence="4">Belongs to the GbsR family.</text>
</comment>
<dbReference type="AlphaFoldDB" id="A0A4Z0WHC0"/>
<dbReference type="Proteomes" id="UP000297475">
    <property type="component" value="Unassembled WGS sequence"/>
</dbReference>
<gene>
    <name evidence="5" type="ORF">E4656_07305</name>
</gene>
<dbReference type="GO" id="GO:0003677">
    <property type="term" value="F:DNA binding"/>
    <property type="evidence" value="ECO:0007669"/>
    <property type="project" value="UniProtKB-UniRule"/>
</dbReference>
<sequence>MNHENPAVSASGESLDEPAAMEKLDEVRSLVVNSIAQTMDHYGVSATTALLYGLMYFHDDPITLDEMCTKMGMSKGSMSTGVRKLLENRMVHRTFRPGERKDLYRAEEDFYKNFINFFCRKWEDEITINMKAIEEAQAAYDDLLQSYELPLSVRRRIEKDRTKIEESKEYYWFLERLIDRCESGELLRWLSEDTDSERRRRQGRGR</sequence>
<dbReference type="RefSeq" id="WP_135482546.1">
    <property type="nucleotide sequence ID" value="NZ_SRMF01000002.1"/>
</dbReference>
<evidence type="ECO:0000256" key="4">
    <source>
        <dbReference type="PIRNR" id="PIRNR006707"/>
    </source>
</evidence>
<keyword evidence="6" id="KW-1185">Reference proteome</keyword>
<proteinExistence type="inferred from homology"/>
<keyword evidence="2 4" id="KW-0238">DNA-binding</keyword>
<organism evidence="5 6">
    <name type="scientific">Natronospirillum operosum</name>
    <dbReference type="NCBI Taxonomy" id="2759953"/>
    <lineage>
        <taxon>Bacteria</taxon>
        <taxon>Pseudomonadati</taxon>
        <taxon>Pseudomonadota</taxon>
        <taxon>Gammaproteobacteria</taxon>
        <taxon>Oceanospirillales</taxon>
        <taxon>Natronospirillaceae</taxon>
        <taxon>Natronospirillum</taxon>
    </lineage>
</organism>
<name>A0A4Z0WHC0_9GAMM</name>
<dbReference type="InterPro" id="IPR036388">
    <property type="entry name" value="WH-like_DNA-bd_sf"/>
</dbReference>
<dbReference type="PANTHER" id="PTHR38465:SF1">
    <property type="entry name" value="HTH-TYPE TRANSCRIPTIONAL REGULATOR MJ1563-RELATED"/>
    <property type="match status" value="1"/>
</dbReference>
<dbReference type="PANTHER" id="PTHR38465">
    <property type="entry name" value="HTH-TYPE TRANSCRIPTIONAL REGULATOR MJ1563-RELATED"/>
    <property type="match status" value="1"/>
</dbReference>
<evidence type="ECO:0000256" key="2">
    <source>
        <dbReference type="ARBA" id="ARBA00023125"/>
    </source>
</evidence>
<evidence type="ECO:0000313" key="6">
    <source>
        <dbReference type="Proteomes" id="UP000297475"/>
    </source>
</evidence>
<accession>A0A4Z0WHC0</accession>
<dbReference type="OrthoDB" id="9800374at2"/>
<dbReference type="SUPFAM" id="SSF46785">
    <property type="entry name" value="Winged helix' DNA-binding domain"/>
    <property type="match status" value="1"/>
</dbReference>
<dbReference type="Gene3D" id="1.10.10.10">
    <property type="entry name" value="Winged helix-like DNA-binding domain superfamily/Winged helix DNA-binding domain"/>
    <property type="match status" value="1"/>
</dbReference>
<evidence type="ECO:0000256" key="1">
    <source>
        <dbReference type="ARBA" id="ARBA00023015"/>
    </source>
</evidence>
<comment type="caution">
    <text evidence="5">The sequence shown here is derived from an EMBL/GenBank/DDBJ whole genome shotgun (WGS) entry which is preliminary data.</text>
</comment>
<dbReference type="InterPro" id="IPR026282">
    <property type="entry name" value="MJ1563"/>
</dbReference>
<reference evidence="5 6" key="1">
    <citation type="submission" date="2019-04" db="EMBL/GenBank/DDBJ databases">
        <title>Natronospirillum operosus gen. nov., sp. nov., a haloalkaliphilic satellite isolated from decaying biomass of laboratory culture of cyanobacterium Geitlerinema sp. and proposal of Natronospirillaceae fam. nov. and Saccharospirillaceae fam. nov.</title>
        <authorList>
            <person name="Kevbrin V."/>
            <person name="Boltyanskaya Y."/>
            <person name="Koziaeva V."/>
            <person name="Grouzdev D.S."/>
            <person name="Park M."/>
            <person name="Cho J."/>
        </authorList>
    </citation>
    <scope>NUCLEOTIDE SEQUENCE [LARGE SCALE GENOMIC DNA]</scope>
    <source>
        <strain evidence="5 6">G-116</strain>
    </source>
</reference>
<keyword evidence="3 4" id="KW-0804">Transcription</keyword>
<keyword evidence="1 4" id="KW-0805">Transcription regulation</keyword>
<protein>
    <recommendedName>
        <fullName evidence="4">HTH-type transcriptional regulator</fullName>
    </recommendedName>
</protein>
<evidence type="ECO:0000256" key="3">
    <source>
        <dbReference type="ARBA" id="ARBA00023163"/>
    </source>
</evidence>
<dbReference type="EMBL" id="SRMF01000002">
    <property type="protein sequence ID" value="TGG93980.1"/>
    <property type="molecule type" value="Genomic_DNA"/>
</dbReference>
<evidence type="ECO:0000313" key="5">
    <source>
        <dbReference type="EMBL" id="TGG93980.1"/>
    </source>
</evidence>
<dbReference type="InterPro" id="IPR036390">
    <property type="entry name" value="WH_DNA-bd_sf"/>
</dbReference>